<dbReference type="AlphaFoldDB" id="A0A1E3P0N9"/>
<accession>A0A1E3P0N9</accession>
<name>A0A1E3P0N9_WICAA</name>
<dbReference type="RefSeq" id="XP_019038253.1">
    <property type="nucleotide sequence ID" value="XM_019183569.1"/>
</dbReference>
<dbReference type="Proteomes" id="UP000094112">
    <property type="component" value="Unassembled WGS sequence"/>
</dbReference>
<dbReference type="GeneID" id="30200815"/>
<reference evidence="1 2" key="1">
    <citation type="journal article" date="2016" name="Proc. Natl. Acad. Sci. U.S.A.">
        <title>Comparative genomics of biotechnologically important yeasts.</title>
        <authorList>
            <person name="Riley R."/>
            <person name="Haridas S."/>
            <person name="Wolfe K.H."/>
            <person name="Lopes M.R."/>
            <person name="Hittinger C.T."/>
            <person name="Goeker M."/>
            <person name="Salamov A.A."/>
            <person name="Wisecaver J.H."/>
            <person name="Long T.M."/>
            <person name="Calvey C.H."/>
            <person name="Aerts A.L."/>
            <person name="Barry K.W."/>
            <person name="Choi C."/>
            <person name="Clum A."/>
            <person name="Coughlan A.Y."/>
            <person name="Deshpande S."/>
            <person name="Douglass A.P."/>
            <person name="Hanson S.J."/>
            <person name="Klenk H.-P."/>
            <person name="LaButti K.M."/>
            <person name="Lapidus A."/>
            <person name="Lindquist E.A."/>
            <person name="Lipzen A.M."/>
            <person name="Meier-Kolthoff J.P."/>
            <person name="Ohm R.A."/>
            <person name="Otillar R.P."/>
            <person name="Pangilinan J.L."/>
            <person name="Peng Y."/>
            <person name="Rokas A."/>
            <person name="Rosa C.A."/>
            <person name="Scheuner C."/>
            <person name="Sibirny A.A."/>
            <person name="Slot J.C."/>
            <person name="Stielow J.B."/>
            <person name="Sun H."/>
            <person name="Kurtzman C.P."/>
            <person name="Blackwell M."/>
            <person name="Grigoriev I.V."/>
            <person name="Jeffries T.W."/>
        </authorList>
    </citation>
    <scope>NUCLEOTIDE SEQUENCE [LARGE SCALE GENOMIC DNA]</scope>
    <source>
        <strain evidence="2">ATCC 58044 / CBS 1984 / NCYC 433 / NRRL Y-366-8</strain>
    </source>
</reference>
<protein>
    <submittedName>
        <fullName evidence="1">Uncharacterized protein</fullName>
    </submittedName>
</protein>
<sequence length="53" mass="6148">MLLKLDLSAIQLRDCAILMNCTDTDVDYDTPITKFDVSLLFILRYSYETEVEV</sequence>
<evidence type="ECO:0000313" key="2">
    <source>
        <dbReference type="Proteomes" id="UP000094112"/>
    </source>
</evidence>
<keyword evidence="2" id="KW-1185">Reference proteome</keyword>
<gene>
    <name evidence="1" type="ORF">WICANDRAFT_63547</name>
</gene>
<organism evidence="1 2">
    <name type="scientific">Wickerhamomyces anomalus (strain ATCC 58044 / CBS 1984 / NCYC 433 / NRRL Y-366-8)</name>
    <name type="common">Yeast</name>
    <name type="synonym">Hansenula anomala</name>
    <dbReference type="NCBI Taxonomy" id="683960"/>
    <lineage>
        <taxon>Eukaryota</taxon>
        <taxon>Fungi</taxon>
        <taxon>Dikarya</taxon>
        <taxon>Ascomycota</taxon>
        <taxon>Saccharomycotina</taxon>
        <taxon>Saccharomycetes</taxon>
        <taxon>Phaffomycetales</taxon>
        <taxon>Wickerhamomycetaceae</taxon>
        <taxon>Wickerhamomyces</taxon>
    </lineage>
</organism>
<proteinExistence type="predicted"/>
<dbReference type="EMBL" id="KV454211">
    <property type="protein sequence ID" value="ODQ59046.1"/>
    <property type="molecule type" value="Genomic_DNA"/>
</dbReference>
<evidence type="ECO:0000313" key="1">
    <source>
        <dbReference type="EMBL" id="ODQ59046.1"/>
    </source>
</evidence>